<reference evidence="1 2" key="1">
    <citation type="submission" date="2011-04" db="EMBL/GenBank/DDBJ databases">
        <authorList>
            <person name="Muzny D."/>
            <person name="Qin X."/>
            <person name="Deng J."/>
            <person name="Jiang H."/>
            <person name="Liu Y."/>
            <person name="Qu J."/>
            <person name="Song X.-Z."/>
            <person name="Zhang L."/>
            <person name="Thornton R."/>
            <person name="Coyle M."/>
            <person name="Francisco L."/>
            <person name="Jackson L."/>
            <person name="Javaid M."/>
            <person name="Korchina V."/>
            <person name="Kovar C."/>
            <person name="Mata R."/>
            <person name="Mathew T."/>
            <person name="Ngo R."/>
            <person name="Nguyen L."/>
            <person name="Nguyen N."/>
            <person name="Okwuonu G."/>
            <person name="Ongeri F."/>
            <person name="Pham C."/>
            <person name="Simmons D."/>
            <person name="Wilczek-Boney K."/>
            <person name="Hale W."/>
            <person name="Jakkamsetti A."/>
            <person name="Pham P."/>
            <person name="Ruth R."/>
            <person name="San Lucas F."/>
            <person name="Warren J."/>
            <person name="Zhang J."/>
            <person name="Zhao Z."/>
            <person name="Zhou C."/>
            <person name="Zhu D."/>
            <person name="Lee S."/>
            <person name="Bess C."/>
            <person name="Blankenburg K."/>
            <person name="Forbes L."/>
            <person name="Fu Q."/>
            <person name="Gubbala S."/>
            <person name="Hirani K."/>
            <person name="Jayaseelan J.C."/>
            <person name="Lara F."/>
            <person name="Munidasa M."/>
            <person name="Palculict T."/>
            <person name="Patil S."/>
            <person name="Pu L.-L."/>
            <person name="Saada N."/>
            <person name="Tang L."/>
            <person name="Weissenberger G."/>
            <person name="Zhu Y."/>
            <person name="Hemphill L."/>
            <person name="Shang Y."/>
            <person name="Youmans B."/>
            <person name="Ayvaz T."/>
            <person name="Ross M."/>
            <person name="Santibanez J."/>
            <person name="Aqrawi P."/>
            <person name="Gross S."/>
            <person name="Joshi V."/>
            <person name="Fowler G."/>
            <person name="Nazareth L."/>
            <person name="Reid J."/>
            <person name="Worley K."/>
            <person name="Petrosino J."/>
            <person name="Highlander S."/>
            <person name="Gibbs R."/>
        </authorList>
    </citation>
    <scope>NUCLEOTIDE SEQUENCE [LARGE SCALE GENOMIC DNA]</scope>
    <source>
        <strain evidence="1 2">ATCC 23330</strain>
    </source>
</reference>
<name>F5S950_KINKI</name>
<comment type="caution">
    <text evidence="1">The sequence shown here is derived from an EMBL/GenBank/DDBJ whole genome shotgun (WGS) entry which is preliminary data.</text>
</comment>
<proteinExistence type="predicted"/>
<sequence>MLIKKQPAPFVQIFNLDIKGVCRRRHNLLIKSAGCFLNK</sequence>
<gene>
    <name evidence="1" type="ORF">HMPREF0476_1733</name>
</gene>
<protein>
    <submittedName>
        <fullName evidence="1">Uncharacterized protein</fullName>
    </submittedName>
</protein>
<evidence type="ECO:0000313" key="1">
    <source>
        <dbReference type="EMBL" id="EGK07597.1"/>
    </source>
</evidence>
<dbReference type="EMBL" id="AFHS01000056">
    <property type="protein sequence ID" value="EGK07597.1"/>
    <property type="molecule type" value="Genomic_DNA"/>
</dbReference>
<organism evidence="1 2">
    <name type="scientific">Kingella kingae ATCC 23330</name>
    <dbReference type="NCBI Taxonomy" id="887327"/>
    <lineage>
        <taxon>Bacteria</taxon>
        <taxon>Pseudomonadati</taxon>
        <taxon>Pseudomonadota</taxon>
        <taxon>Betaproteobacteria</taxon>
        <taxon>Neisseriales</taxon>
        <taxon>Neisseriaceae</taxon>
        <taxon>Kingella</taxon>
    </lineage>
</organism>
<dbReference type="AlphaFoldDB" id="F5S950"/>
<accession>F5S950</accession>
<dbReference type="Proteomes" id="UP000004207">
    <property type="component" value="Unassembled WGS sequence"/>
</dbReference>
<keyword evidence="2" id="KW-1185">Reference proteome</keyword>
<dbReference type="HOGENOM" id="CLU_3311166_0_0_4"/>
<evidence type="ECO:0000313" key="2">
    <source>
        <dbReference type="Proteomes" id="UP000004207"/>
    </source>
</evidence>